<organism evidence="6 7">
    <name type="scientific">Rurimicrobium arvi</name>
    <dbReference type="NCBI Taxonomy" id="2049916"/>
    <lineage>
        <taxon>Bacteria</taxon>
        <taxon>Pseudomonadati</taxon>
        <taxon>Bacteroidota</taxon>
        <taxon>Chitinophagia</taxon>
        <taxon>Chitinophagales</taxon>
        <taxon>Chitinophagaceae</taxon>
        <taxon>Rurimicrobium</taxon>
    </lineage>
</organism>
<gene>
    <name evidence="6" type="ORF">GCM10023092_15900</name>
</gene>
<dbReference type="Gene3D" id="1.10.357.10">
    <property type="entry name" value="Tetracycline Repressor, domain 2"/>
    <property type="match status" value="1"/>
</dbReference>
<name>A0ABP8MT81_9BACT</name>
<keyword evidence="2 4" id="KW-0238">DNA-binding</keyword>
<dbReference type="InterPro" id="IPR009057">
    <property type="entry name" value="Homeodomain-like_sf"/>
</dbReference>
<dbReference type="Pfam" id="PF00440">
    <property type="entry name" value="TetR_N"/>
    <property type="match status" value="1"/>
</dbReference>
<keyword evidence="1" id="KW-0805">Transcription regulation</keyword>
<dbReference type="EMBL" id="BAABEZ010000022">
    <property type="protein sequence ID" value="GAA4454221.1"/>
    <property type="molecule type" value="Genomic_DNA"/>
</dbReference>
<sequence>MRQKEHINPDASTEEKIKAAARAVFHEKGYAATRTRDIADAAGINLALLNYYFRSKEKLFHIIMSETLQQFFKSLIVIFNHPDSTLEQKIDELCARYIDQLLREPQIPLFIISELRSNGDALTQNHRINLRLKETVFARQLKERIEQKGGTPTEPIHLFLNLIGMTVFPFIAQPVLKQVAEMGEEQFRALMLQRSKMIPQWIKSML</sequence>
<evidence type="ECO:0000256" key="3">
    <source>
        <dbReference type="ARBA" id="ARBA00023163"/>
    </source>
</evidence>
<feature type="domain" description="HTH tetR-type" evidence="5">
    <location>
        <begin position="11"/>
        <end position="71"/>
    </location>
</feature>
<comment type="caution">
    <text evidence="6">The sequence shown here is derived from an EMBL/GenBank/DDBJ whole genome shotgun (WGS) entry which is preliminary data.</text>
</comment>
<dbReference type="PRINTS" id="PR00455">
    <property type="entry name" value="HTHTETR"/>
</dbReference>
<evidence type="ECO:0000259" key="5">
    <source>
        <dbReference type="PROSITE" id="PS50977"/>
    </source>
</evidence>
<evidence type="ECO:0000256" key="1">
    <source>
        <dbReference type="ARBA" id="ARBA00023015"/>
    </source>
</evidence>
<keyword evidence="7" id="KW-1185">Reference proteome</keyword>
<protein>
    <submittedName>
        <fullName evidence="6">TetR/AcrR family transcriptional regulator</fullName>
    </submittedName>
</protein>
<reference evidence="7" key="1">
    <citation type="journal article" date="2019" name="Int. J. Syst. Evol. Microbiol.">
        <title>The Global Catalogue of Microorganisms (GCM) 10K type strain sequencing project: providing services to taxonomists for standard genome sequencing and annotation.</title>
        <authorList>
            <consortium name="The Broad Institute Genomics Platform"/>
            <consortium name="The Broad Institute Genome Sequencing Center for Infectious Disease"/>
            <person name="Wu L."/>
            <person name="Ma J."/>
        </authorList>
    </citation>
    <scope>NUCLEOTIDE SEQUENCE [LARGE SCALE GENOMIC DNA]</scope>
    <source>
        <strain evidence="7">JCM 31921</strain>
    </source>
</reference>
<feature type="DNA-binding region" description="H-T-H motif" evidence="4">
    <location>
        <begin position="34"/>
        <end position="53"/>
    </location>
</feature>
<evidence type="ECO:0000256" key="4">
    <source>
        <dbReference type="PROSITE-ProRule" id="PRU00335"/>
    </source>
</evidence>
<dbReference type="SUPFAM" id="SSF46689">
    <property type="entry name" value="Homeodomain-like"/>
    <property type="match status" value="1"/>
</dbReference>
<proteinExistence type="predicted"/>
<evidence type="ECO:0000313" key="6">
    <source>
        <dbReference type="EMBL" id="GAA4454221.1"/>
    </source>
</evidence>
<dbReference type="PANTHER" id="PTHR30055">
    <property type="entry name" value="HTH-TYPE TRANSCRIPTIONAL REGULATOR RUTR"/>
    <property type="match status" value="1"/>
</dbReference>
<dbReference type="PROSITE" id="PS50977">
    <property type="entry name" value="HTH_TETR_2"/>
    <property type="match status" value="1"/>
</dbReference>
<evidence type="ECO:0000256" key="2">
    <source>
        <dbReference type="ARBA" id="ARBA00023125"/>
    </source>
</evidence>
<dbReference type="PANTHER" id="PTHR30055:SF234">
    <property type="entry name" value="HTH-TYPE TRANSCRIPTIONAL REGULATOR BETI"/>
    <property type="match status" value="1"/>
</dbReference>
<accession>A0ABP8MT81</accession>
<dbReference type="Proteomes" id="UP001501410">
    <property type="component" value="Unassembled WGS sequence"/>
</dbReference>
<evidence type="ECO:0000313" key="7">
    <source>
        <dbReference type="Proteomes" id="UP001501410"/>
    </source>
</evidence>
<dbReference type="InterPro" id="IPR050109">
    <property type="entry name" value="HTH-type_TetR-like_transc_reg"/>
</dbReference>
<dbReference type="InterPro" id="IPR001647">
    <property type="entry name" value="HTH_TetR"/>
</dbReference>
<keyword evidence="3" id="KW-0804">Transcription</keyword>